<evidence type="ECO:0000256" key="1">
    <source>
        <dbReference type="SAM" id="MobiDB-lite"/>
    </source>
</evidence>
<accession>A0A9K3Q1I2</accession>
<reference evidence="2" key="1">
    <citation type="journal article" date="2021" name="Sci. Rep.">
        <title>Diploid genomic architecture of Nitzschia inconspicua, an elite biomass production diatom.</title>
        <authorList>
            <person name="Oliver A."/>
            <person name="Podell S."/>
            <person name="Pinowska A."/>
            <person name="Traller J.C."/>
            <person name="Smith S.R."/>
            <person name="McClure R."/>
            <person name="Beliaev A."/>
            <person name="Bohutskyi P."/>
            <person name="Hill E.A."/>
            <person name="Rabines A."/>
            <person name="Zheng H."/>
            <person name="Allen L.Z."/>
            <person name="Kuo A."/>
            <person name="Grigoriev I.V."/>
            <person name="Allen A.E."/>
            <person name="Hazlebeck D."/>
            <person name="Allen E.E."/>
        </authorList>
    </citation>
    <scope>NUCLEOTIDE SEQUENCE</scope>
    <source>
        <strain evidence="2">Hildebrandi</strain>
    </source>
</reference>
<reference evidence="2" key="2">
    <citation type="submission" date="2021-04" db="EMBL/GenBank/DDBJ databases">
        <authorList>
            <person name="Podell S."/>
        </authorList>
    </citation>
    <scope>NUCLEOTIDE SEQUENCE</scope>
    <source>
        <strain evidence="2">Hildebrandi</strain>
    </source>
</reference>
<dbReference type="InterPro" id="IPR050600">
    <property type="entry name" value="SETD3_SETD6_MTase"/>
</dbReference>
<dbReference type="Proteomes" id="UP000693970">
    <property type="component" value="Unassembled WGS sequence"/>
</dbReference>
<dbReference type="CDD" id="cd10527">
    <property type="entry name" value="SET_LSMT"/>
    <property type="match status" value="1"/>
</dbReference>
<sequence>MPTTRTVLRSFYRRVWIIFLTARPSHCYQLTSPSNHSSRQQQHQDNQNYETTDSCAEKSAAAAERYLQPFSLGLVDFPTEDGSGAVRGVQSLVDRPKPDGNSYGPVVFLEIPLEDTILSSGSIFQEQKEDTDESWMTTMRHVTSDEEERLAIELLRRRKNNDPYVTNVFPRHHLSIWTLPQDLWNDMVTSKCLPRCYMESFRATRDRVRGVCQRLVDAQKGHVTISFSFEECLWAFSMVRSRSVAVPELHPSRISTTTNDLDDVSQVPLAIIPGLDLLNHQFASGTLLQLLEEVSGESTVDKATHKIWALSSTKPIKSGDQVFLSYGDDKDNWKLLLTYGFAVPSNPNSMVFWTWQDLLEAANKVRPNIFQDRIVAQLMDHPQLRAYTTLSENRATFSFDAKGREPRESLSNGLRMLSDLVVQLGQPKDDRLSPDVLDELIQSRLLALEVCQRELKRIHKSLCETNEWHAFVEQLCVAAKQEEHDLGQLSIS</sequence>
<gene>
    <name evidence="2" type="ORF">IV203_030017</name>
</gene>
<organism evidence="2 3">
    <name type="scientific">Nitzschia inconspicua</name>
    <dbReference type="NCBI Taxonomy" id="303405"/>
    <lineage>
        <taxon>Eukaryota</taxon>
        <taxon>Sar</taxon>
        <taxon>Stramenopiles</taxon>
        <taxon>Ochrophyta</taxon>
        <taxon>Bacillariophyta</taxon>
        <taxon>Bacillariophyceae</taxon>
        <taxon>Bacillariophycidae</taxon>
        <taxon>Bacillariales</taxon>
        <taxon>Bacillariaceae</taxon>
        <taxon>Nitzschia</taxon>
    </lineage>
</organism>
<dbReference type="OrthoDB" id="441812at2759"/>
<dbReference type="GO" id="GO:0016279">
    <property type="term" value="F:protein-lysine N-methyltransferase activity"/>
    <property type="evidence" value="ECO:0007669"/>
    <property type="project" value="TreeGrafter"/>
</dbReference>
<dbReference type="EMBL" id="JAGRRH010000007">
    <property type="protein sequence ID" value="KAG7367346.1"/>
    <property type="molecule type" value="Genomic_DNA"/>
</dbReference>
<comment type="caution">
    <text evidence="2">The sequence shown here is derived from an EMBL/GenBank/DDBJ whole genome shotgun (WGS) entry which is preliminary data.</text>
</comment>
<dbReference type="PANTHER" id="PTHR13271">
    <property type="entry name" value="UNCHARACTERIZED PUTATIVE METHYLTRANSFERASE"/>
    <property type="match status" value="1"/>
</dbReference>
<evidence type="ECO:0008006" key="4">
    <source>
        <dbReference type="Google" id="ProtNLM"/>
    </source>
</evidence>
<protein>
    <recommendedName>
        <fullName evidence="4">SET domain-containing protein</fullName>
    </recommendedName>
</protein>
<feature type="region of interest" description="Disordered" evidence="1">
    <location>
        <begin position="30"/>
        <end position="56"/>
    </location>
</feature>
<name>A0A9K3Q1I2_9STRA</name>
<proteinExistence type="predicted"/>
<evidence type="ECO:0000313" key="2">
    <source>
        <dbReference type="EMBL" id="KAG7367346.1"/>
    </source>
</evidence>
<evidence type="ECO:0000313" key="3">
    <source>
        <dbReference type="Proteomes" id="UP000693970"/>
    </source>
</evidence>
<keyword evidence="3" id="KW-1185">Reference proteome</keyword>
<feature type="compositionally biased region" description="Polar residues" evidence="1">
    <location>
        <begin position="30"/>
        <end position="54"/>
    </location>
</feature>
<dbReference type="AlphaFoldDB" id="A0A9K3Q1I2"/>